<dbReference type="AlphaFoldDB" id="A0A364RAY1"/>
<proteinExistence type="predicted"/>
<dbReference type="RefSeq" id="WP_125047756.1">
    <property type="nucleotide sequence ID" value="NZ_QMDV01000005.1"/>
</dbReference>
<protein>
    <submittedName>
        <fullName evidence="1">Uncharacterized protein</fullName>
    </submittedName>
</protein>
<evidence type="ECO:0000313" key="1">
    <source>
        <dbReference type="EMBL" id="RAU81491.1"/>
    </source>
</evidence>
<name>A0A364RAY1_9BACT</name>
<evidence type="ECO:0000313" key="2">
    <source>
        <dbReference type="Proteomes" id="UP000251692"/>
    </source>
</evidence>
<reference evidence="1 2" key="1">
    <citation type="submission" date="2018-06" db="EMBL/GenBank/DDBJ databases">
        <authorList>
            <person name="Liu Z.-W."/>
        </authorList>
    </citation>
    <scope>NUCLEOTIDE SEQUENCE [LARGE SCALE GENOMIC DNA]</scope>
    <source>
        <strain evidence="1 2">2b14</strain>
    </source>
</reference>
<reference evidence="1 2" key="2">
    <citation type="submission" date="2018-07" db="EMBL/GenBank/DDBJ databases">
        <title>Pontibacter sp. 2b14 genomic sequence and assembly.</title>
        <authorList>
            <person name="Du Z.-J."/>
        </authorList>
    </citation>
    <scope>NUCLEOTIDE SEQUENCE [LARGE SCALE GENOMIC DNA]</scope>
    <source>
        <strain evidence="1 2">2b14</strain>
    </source>
</reference>
<dbReference type="Proteomes" id="UP000251692">
    <property type="component" value="Unassembled WGS sequence"/>
</dbReference>
<gene>
    <name evidence="1" type="ORF">DP923_15395</name>
</gene>
<keyword evidence="2" id="KW-1185">Reference proteome</keyword>
<dbReference type="EMBL" id="QMDV01000005">
    <property type="protein sequence ID" value="RAU81491.1"/>
    <property type="molecule type" value="Genomic_DNA"/>
</dbReference>
<organism evidence="1 2">
    <name type="scientific">Pontibacter arcticus</name>
    <dbReference type="NCBI Taxonomy" id="2080288"/>
    <lineage>
        <taxon>Bacteria</taxon>
        <taxon>Pseudomonadati</taxon>
        <taxon>Bacteroidota</taxon>
        <taxon>Cytophagia</taxon>
        <taxon>Cytophagales</taxon>
        <taxon>Hymenobacteraceae</taxon>
        <taxon>Pontibacter</taxon>
    </lineage>
</organism>
<comment type="caution">
    <text evidence="1">The sequence shown here is derived from an EMBL/GenBank/DDBJ whole genome shotgun (WGS) entry which is preliminary data.</text>
</comment>
<accession>A0A364RAY1</accession>
<sequence length="65" mass="7523">MKFILKICLFALLLMIGKYTKSDEQTIKQESQPLQNELNAYTETRNLTDLTPNEIANKTRFTADL</sequence>